<dbReference type="InterPro" id="IPR029058">
    <property type="entry name" value="AB_hydrolase_fold"/>
</dbReference>
<dbReference type="SUPFAM" id="SSF53474">
    <property type="entry name" value="alpha/beta-Hydrolases"/>
    <property type="match status" value="1"/>
</dbReference>
<proteinExistence type="predicted"/>
<dbReference type="Pfam" id="PF12146">
    <property type="entry name" value="Hydrolase_4"/>
    <property type="match status" value="1"/>
</dbReference>
<evidence type="ECO:0000313" key="3">
    <source>
        <dbReference type="Proteomes" id="UP000230232"/>
    </source>
</evidence>
<feature type="domain" description="Serine aminopeptidase S33" evidence="1">
    <location>
        <begin position="37"/>
        <end position="128"/>
    </location>
</feature>
<reference evidence="2 3" key="1">
    <citation type="submission" date="2017-09" db="EMBL/GenBank/DDBJ databases">
        <title>Depth-based differentiation of microbial function through sediment-hosted aquifers and enrichment of novel symbionts in the deep terrestrial subsurface.</title>
        <authorList>
            <person name="Probst A.J."/>
            <person name="Ladd B."/>
            <person name="Jarett J.K."/>
            <person name="Geller-Mcgrath D.E."/>
            <person name="Sieber C.M."/>
            <person name="Emerson J.B."/>
            <person name="Anantharaman K."/>
            <person name="Thomas B.C."/>
            <person name="Malmstrom R."/>
            <person name="Stieglmeier M."/>
            <person name="Klingl A."/>
            <person name="Woyke T."/>
            <person name="Ryan C.M."/>
            <person name="Banfield J.F."/>
        </authorList>
    </citation>
    <scope>NUCLEOTIDE SEQUENCE [LARGE SCALE GENOMIC DNA]</scope>
    <source>
        <strain evidence="2">CG10_big_fil_rev_8_21_14_0_10_46_23</strain>
    </source>
</reference>
<organism evidence="2 3">
    <name type="scientific">Candidatus Yanofskybacteria bacterium CG10_big_fil_rev_8_21_14_0_10_46_23</name>
    <dbReference type="NCBI Taxonomy" id="1975098"/>
    <lineage>
        <taxon>Bacteria</taxon>
        <taxon>Candidatus Yanofskyibacteriota</taxon>
    </lineage>
</organism>
<sequence length="242" mass="27193">MFSMFPFVDRFSAPCHIIMVYGGTLEKNFGRDTVRWLAESLAHEGFCVHRFDFRTNLPGAEYSSFGMMDKINDLFSVYGSLHARASKDPRANIFLLGTSMGGYIATILASYLPGRQSGVILIAPAAYHPDVLTYSVRFGSSFREIIRRPGSWEQSNAFEATRKISRSLLISYEDDDVIPPGVIEKYRQSLGTAVSSDELTRKHYVCLPGRHQGSFADPERMSLITQETLQFVSGFVDVSVYR</sequence>
<gene>
    <name evidence="2" type="ORF">COV31_00600</name>
</gene>
<dbReference type="Gene3D" id="3.40.50.1820">
    <property type="entry name" value="alpha/beta hydrolase"/>
    <property type="match status" value="1"/>
</dbReference>
<dbReference type="Proteomes" id="UP000230232">
    <property type="component" value="Unassembled WGS sequence"/>
</dbReference>
<dbReference type="InterPro" id="IPR022742">
    <property type="entry name" value="Hydrolase_4"/>
</dbReference>
<evidence type="ECO:0000259" key="1">
    <source>
        <dbReference type="Pfam" id="PF12146"/>
    </source>
</evidence>
<dbReference type="AlphaFoldDB" id="A0A2H0R510"/>
<accession>A0A2H0R510</accession>
<dbReference type="EMBL" id="PCXO01000004">
    <property type="protein sequence ID" value="PIR41593.1"/>
    <property type="molecule type" value="Genomic_DNA"/>
</dbReference>
<evidence type="ECO:0000313" key="2">
    <source>
        <dbReference type="EMBL" id="PIR41593.1"/>
    </source>
</evidence>
<comment type="caution">
    <text evidence="2">The sequence shown here is derived from an EMBL/GenBank/DDBJ whole genome shotgun (WGS) entry which is preliminary data.</text>
</comment>
<name>A0A2H0R510_9BACT</name>
<protein>
    <recommendedName>
        <fullName evidence="1">Serine aminopeptidase S33 domain-containing protein</fullName>
    </recommendedName>
</protein>